<dbReference type="GO" id="GO:0008270">
    <property type="term" value="F:zinc ion binding"/>
    <property type="evidence" value="ECO:0007669"/>
    <property type="project" value="UniProtKB-KW"/>
</dbReference>
<dbReference type="FunFam" id="3.30.160.60:FF:000100">
    <property type="entry name" value="Zinc finger 45-like"/>
    <property type="match status" value="1"/>
</dbReference>
<dbReference type="Pfam" id="PF00096">
    <property type="entry name" value="zf-C2H2"/>
    <property type="match status" value="2"/>
</dbReference>
<keyword evidence="3" id="KW-0677">Repeat</keyword>
<dbReference type="GeneID" id="115033195"/>
<evidence type="ECO:0000313" key="10">
    <source>
        <dbReference type="EnsemblMetazoa" id="XP_029341212.1"/>
    </source>
</evidence>
<dbReference type="FunFam" id="3.30.160.60:FF:000045">
    <property type="entry name" value="ZFP69 zinc finger protein B"/>
    <property type="match status" value="1"/>
</dbReference>
<feature type="domain" description="C2H2-type" evidence="9">
    <location>
        <begin position="168"/>
        <end position="195"/>
    </location>
</feature>
<dbReference type="OrthoDB" id="6077919at2759"/>
<dbReference type="FunFam" id="3.30.160.60:FF:000446">
    <property type="entry name" value="Zinc finger protein"/>
    <property type="match status" value="1"/>
</dbReference>
<dbReference type="KEGG" id="api:115033195"/>
<feature type="domain" description="C2H2-type" evidence="9">
    <location>
        <begin position="140"/>
        <end position="167"/>
    </location>
</feature>
<evidence type="ECO:0000256" key="8">
    <source>
        <dbReference type="PROSITE-ProRule" id="PRU00042"/>
    </source>
</evidence>
<evidence type="ECO:0000256" key="7">
    <source>
        <dbReference type="ARBA" id="ARBA00023242"/>
    </source>
</evidence>
<dbReference type="InterPro" id="IPR013087">
    <property type="entry name" value="Znf_C2H2_type"/>
</dbReference>
<evidence type="ECO:0000256" key="5">
    <source>
        <dbReference type="ARBA" id="ARBA00022833"/>
    </source>
</evidence>
<keyword evidence="4 8" id="KW-0863">Zinc-finger</keyword>
<dbReference type="GO" id="GO:0005634">
    <property type="term" value="C:nucleus"/>
    <property type="evidence" value="ECO:0007669"/>
    <property type="project" value="UniProtKB-SubCell"/>
</dbReference>
<dbReference type="RefSeq" id="XP_029341212.1">
    <property type="nucleotide sequence ID" value="XM_029485352.1"/>
</dbReference>
<keyword evidence="5" id="KW-0862">Zinc</keyword>
<dbReference type="GO" id="GO:0000981">
    <property type="term" value="F:DNA-binding transcription factor activity, RNA polymerase II-specific"/>
    <property type="evidence" value="ECO:0007669"/>
    <property type="project" value="TreeGrafter"/>
</dbReference>
<proteinExistence type="predicted"/>
<dbReference type="PROSITE" id="PS00028">
    <property type="entry name" value="ZINC_FINGER_C2H2_1"/>
    <property type="match status" value="3"/>
</dbReference>
<dbReference type="Gene3D" id="3.30.160.60">
    <property type="entry name" value="Classic Zinc Finger"/>
    <property type="match status" value="3"/>
</dbReference>
<dbReference type="AlphaFoldDB" id="A0A8R2JL09"/>
<sequence length="238" mass="27905">MATSRTTINDSTVNLKCDQCVLNKPIKEEFTQIHHTEDQLQNGCDQDISNVFIKEEFTQIDHFNDQLQIGTICEAEEKVKTTDTEIKVEKDFIECFVFQGSVDSESQESEFIPRSIPHKKTKITSRAKVHKKTQSREKPHKCDFCKQRFSYPCHLKSHTRKHTGERPFECNTCGKRYVRNSHLKRHMNTHTPESIYKCVICPKKFCYKNSMVNHMKMHTGDWTFECDICGKRSLDYNV</sequence>
<keyword evidence="7" id="KW-0539">Nucleus</keyword>
<protein>
    <recommendedName>
        <fullName evidence="9">C2H2-type domain-containing protein</fullName>
    </recommendedName>
</protein>
<name>A0A8R2JL09_ACYPI</name>
<evidence type="ECO:0000313" key="11">
    <source>
        <dbReference type="Proteomes" id="UP000007819"/>
    </source>
</evidence>
<evidence type="ECO:0000256" key="4">
    <source>
        <dbReference type="ARBA" id="ARBA00022771"/>
    </source>
</evidence>
<keyword evidence="6" id="KW-0238">DNA-binding</keyword>
<dbReference type="SMART" id="SM00355">
    <property type="entry name" value="ZnF_C2H2"/>
    <property type="match status" value="3"/>
</dbReference>
<keyword evidence="2" id="KW-0479">Metal-binding</keyword>
<dbReference type="GO" id="GO:0003677">
    <property type="term" value="F:DNA binding"/>
    <property type="evidence" value="ECO:0007669"/>
    <property type="project" value="UniProtKB-KW"/>
</dbReference>
<dbReference type="EnsemblMetazoa" id="XM_029485352.1">
    <property type="protein sequence ID" value="XP_029341212.1"/>
    <property type="gene ID" value="LOC115033195"/>
</dbReference>
<organism evidence="10 11">
    <name type="scientific">Acyrthosiphon pisum</name>
    <name type="common">Pea aphid</name>
    <dbReference type="NCBI Taxonomy" id="7029"/>
    <lineage>
        <taxon>Eukaryota</taxon>
        <taxon>Metazoa</taxon>
        <taxon>Ecdysozoa</taxon>
        <taxon>Arthropoda</taxon>
        <taxon>Hexapoda</taxon>
        <taxon>Insecta</taxon>
        <taxon>Pterygota</taxon>
        <taxon>Neoptera</taxon>
        <taxon>Paraneoptera</taxon>
        <taxon>Hemiptera</taxon>
        <taxon>Sternorrhyncha</taxon>
        <taxon>Aphidomorpha</taxon>
        <taxon>Aphidoidea</taxon>
        <taxon>Aphididae</taxon>
        <taxon>Macrosiphini</taxon>
        <taxon>Acyrthosiphon</taxon>
    </lineage>
</organism>
<reference evidence="11" key="1">
    <citation type="submission" date="2010-06" db="EMBL/GenBank/DDBJ databases">
        <authorList>
            <person name="Jiang H."/>
            <person name="Abraham K."/>
            <person name="Ali S."/>
            <person name="Alsbrooks S.L."/>
            <person name="Anim B.N."/>
            <person name="Anosike U.S."/>
            <person name="Attaway T."/>
            <person name="Bandaranaike D.P."/>
            <person name="Battles P.K."/>
            <person name="Bell S.N."/>
            <person name="Bell A.V."/>
            <person name="Beltran B."/>
            <person name="Bickham C."/>
            <person name="Bustamante Y."/>
            <person name="Caleb T."/>
            <person name="Canada A."/>
            <person name="Cardenas V."/>
            <person name="Carter K."/>
            <person name="Chacko J."/>
            <person name="Chandrabose M.N."/>
            <person name="Chavez D."/>
            <person name="Chavez A."/>
            <person name="Chen L."/>
            <person name="Chu H.-S."/>
            <person name="Claassen K.J."/>
            <person name="Cockrell R."/>
            <person name="Collins M."/>
            <person name="Cooper J.A."/>
            <person name="Cree A."/>
            <person name="Curry S.M."/>
            <person name="Da Y."/>
            <person name="Dao M.D."/>
            <person name="Das B."/>
            <person name="Davila M.-L."/>
            <person name="Davy-Carroll L."/>
            <person name="Denson S."/>
            <person name="Dinh H."/>
            <person name="Ebong V.E."/>
            <person name="Edwards J.R."/>
            <person name="Egan A."/>
            <person name="El-Daye J."/>
            <person name="Escobedo L."/>
            <person name="Fernandez S."/>
            <person name="Fernando P.R."/>
            <person name="Flagg N."/>
            <person name="Forbes L.D."/>
            <person name="Fowler R.G."/>
            <person name="Fu Q."/>
            <person name="Gabisi R.A."/>
            <person name="Ganer J."/>
            <person name="Garbino Pronczuk A."/>
            <person name="Garcia R.M."/>
            <person name="Garner T."/>
            <person name="Garrett T.E."/>
            <person name="Gonzalez D.A."/>
            <person name="Hamid H."/>
            <person name="Hawkins E.S."/>
            <person name="Hirani K."/>
            <person name="Hogues M.E."/>
            <person name="Hollins B."/>
            <person name="Hsiao C.-H."/>
            <person name="Jabil R."/>
            <person name="James M.L."/>
            <person name="Jhangiani S.N."/>
            <person name="Johnson B."/>
            <person name="Johnson Q."/>
            <person name="Joshi V."/>
            <person name="Kalu J.B."/>
            <person name="Kam C."/>
            <person name="Kashfia A."/>
            <person name="Keebler J."/>
            <person name="Kisamo H."/>
            <person name="Kovar C.L."/>
            <person name="Lago L.A."/>
            <person name="Lai C.-Y."/>
            <person name="Laidlaw J."/>
            <person name="Lara F."/>
            <person name="Le T.-K."/>
            <person name="Lee S.L."/>
            <person name="Legall F.H."/>
            <person name="Lemon S.J."/>
            <person name="Lewis L.R."/>
            <person name="Li B."/>
            <person name="Liu Y."/>
            <person name="Liu Y.-S."/>
            <person name="Lopez J."/>
            <person name="Lozado R.J."/>
            <person name="Lu J."/>
            <person name="Madu R.C."/>
            <person name="Maheshwari M."/>
            <person name="Maheshwari R."/>
            <person name="Malloy K."/>
            <person name="Martinez E."/>
            <person name="Mathew T."/>
            <person name="Mercado I.C."/>
            <person name="Mercado C."/>
            <person name="Meyer B."/>
            <person name="Montgomery K."/>
            <person name="Morgan M.B."/>
            <person name="Munidasa M."/>
            <person name="Nazareth L.V."/>
            <person name="Nelson J."/>
            <person name="Ng B.M."/>
            <person name="Nguyen N.B."/>
            <person name="Nguyen P.Q."/>
            <person name="Nguyen T."/>
            <person name="Obregon M."/>
            <person name="Okwuonu G.O."/>
            <person name="Onwere C.G."/>
            <person name="Orozco G."/>
            <person name="Parra A."/>
            <person name="Patel S."/>
            <person name="Patil S."/>
            <person name="Perez A."/>
            <person name="Perez Y."/>
            <person name="Pham C."/>
            <person name="Primus E.L."/>
            <person name="Pu L.-L."/>
            <person name="Puazo M."/>
            <person name="Qin X."/>
            <person name="Quiroz J.B."/>
            <person name="Reese J."/>
            <person name="Richards S."/>
            <person name="Rives C.M."/>
            <person name="Robberts R."/>
            <person name="Ruiz S.J."/>
            <person name="Ruiz M.J."/>
            <person name="Santibanez J."/>
            <person name="Schneider B.W."/>
            <person name="Sisson I."/>
            <person name="Smith M."/>
            <person name="Sodergren E."/>
            <person name="Song X.-Z."/>
            <person name="Song B.B."/>
            <person name="Summersgill H."/>
            <person name="Thelus R."/>
            <person name="Thornton R.D."/>
            <person name="Trejos Z.Y."/>
            <person name="Usmani K."/>
            <person name="Vattathil S."/>
            <person name="Villasana D."/>
            <person name="Walker D.L."/>
            <person name="Wang S."/>
            <person name="Wang K."/>
            <person name="White C.S."/>
            <person name="Williams A.C."/>
            <person name="Williamson J."/>
            <person name="Wilson K."/>
            <person name="Woghiren I.O."/>
            <person name="Woodworth J.R."/>
            <person name="Worley K.C."/>
            <person name="Wright R.A."/>
            <person name="Wu W."/>
            <person name="Young L."/>
            <person name="Zhang L."/>
            <person name="Zhang J."/>
            <person name="Zhu Y."/>
            <person name="Muzny D.M."/>
            <person name="Weinstock G."/>
            <person name="Gibbs R.A."/>
        </authorList>
    </citation>
    <scope>NUCLEOTIDE SEQUENCE [LARGE SCALE GENOMIC DNA]</scope>
    <source>
        <strain evidence="11">LSR1</strain>
    </source>
</reference>
<comment type="subcellular location">
    <subcellularLocation>
        <location evidence="1">Nucleus</location>
    </subcellularLocation>
</comment>
<dbReference type="PANTHER" id="PTHR24394:SF29">
    <property type="entry name" value="MYONEURIN"/>
    <property type="match status" value="1"/>
</dbReference>
<dbReference type="SUPFAM" id="SSF57667">
    <property type="entry name" value="beta-beta-alpha zinc fingers"/>
    <property type="match status" value="2"/>
</dbReference>
<evidence type="ECO:0000256" key="1">
    <source>
        <dbReference type="ARBA" id="ARBA00004123"/>
    </source>
</evidence>
<evidence type="ECO:0000256" key="2">
    <source>
        <dbReference type="ARBA" id="ARBA00022723"/>
    </source>
</evidence>
<evidence type="ECO:0000256" key="3">
    <source>
        <dbReference type="ARBA" id="ARBA00022737"/>
    </source>
</evidence>
<feature type="domain" description="C2H2-type" evidence="9">
    <location>
        <begin position="196"/>
        <end position="223"/>
    </location>
</feature>
<reference evidence="10" key="2">
    <citation type="submission" date="2022-06" db="UniProtKB">
        <authorList>
            <consortium name="EnsemblMetazoa"/>
        </authorList>
    </citation>
    <scope>IDENTIFICATION</scope>
</reference>
<dbReference type="InterPro" id="IPR036236">
    <property type="entry name" value="Znf_C2H2_sf"/>
</dbReference>
<dbReference type="PROSITE" id="PS50157">
    <property type="entry name" value="ZINC_FINGER_C2H2_2"/>
    <property type="match status" value="3"/>
</dbReference>
<dbReference type="Proteomes" id="UP000007819">
    <property type="component" value="Chromosome X"/>
</dbReference>
<keyword evidence="11" id="KW-1185">Reference proteome</keyword>
<accession>A0A8R2JL09</accession>
<evidence type="ECO:0000256" key="6">
    <source>
        <dbReference type="ARBA" id="ARBA00023125"/>
    </source>
</evidence>
<evidence type="ECO:0000259" key="9">
    <source>
        <dbReference type="PROSITE" id="PS50157"/>
    </source>
</evidence>
<dbReference type="PANTHER" id="PTHR24394">
    <property type="entry name" value="ZINC FINGER PROTEIN"/>
    <property type="match status" value="1"/>
</dbReference>